<dbReference type="InterPro" id="IPR006578">
    <property type="entry name" value="MADF-dom"/>
</dbReference>
<evidence type="ECO:0000313" key="4">
    <source>
        <dbReference type="Proteomes" id="UP001159363"/>
    </source>
</evidence>
<name>A0ABQ9HVS3_9NEOP</name>
<comment type="caution">
    <text evidence="3">The sequence shown here is derived from an EMBL/GenBank/DDBJ whole genome shotgun (WGS) entry which is preliminary data.</text>
</comment>
<dbReference type="PANTHER" id="PTHR21505:SF12">
    <property type="entry name" value="MADF DOMAIN-CONTAINING PROTEIN-RELATED"/>
    <property type="match status" value="1"/>
</dbReference>
<protein>
    <recommendedName>
        <fullName evidence="2">MADF domain-containing protein</fullName>
    </recommendedName>
</protein>
<keyword evidence="4" id="KW-1185">Reference proteome</keyword>
<keyword evidence="1" id="KW-0175">Coiled coil</keyword>
<evidence type="ECO:0000256" key="1">
    <source>
        <dbReference type="SAM" id="Coils"/>
    </source>
</evidence>
<dbReference type="EMBL" id="JARBHB010000003">
    <property type="protein sequence ID" value="KAJ8888480.1"/>
    <property type="molecule type" value="Genomic_DNA"/>
</dbReference>
<evidence type="ECO:0000313" key="3">
    <source>
        <dbReference type="EMBL" id="KAJ8888480.1"/>
    </source>
</evidence>
<sequence length="89" mass="10398">MPRKEWARSDVEGLISDYESRPVLCGVNTTEYRDRCRKHALKELAEKYKTEIQEIATKILNLRNQFNSAFKKCQKNKLGQGTDTKYVSK</sequence>
<proteinExistence type="predicted"/>
<feature type="domain" description="MADF" evidence="2">
    <location>
        <begin position="14"/>
        <end position="79"/>
    </location>
</feature>
<evidence type="ECO:0000259" key="2">
    <source>
        <dbReference type="Pfam" id="PF10545"/>
    </source>
</evidence>
<accession>A0ABQ9HVS3</accession>
<gene>
    <name evidence="3" type="ORF">PR048_007971</name>
</gene>
<dbReference type="Proteomes" id="UP001159363">
    <property type="component" value="Chromosome 3"/>
</dbReference>
<dbReference type="Pfam" id="PF10545">
    <property type="entry name" value="MADF_DNA_bdg"/>
    <property type="match status" value="1"/>
</dbReference>
<organism evidence="3 4">
    <name type="scientific">Dryococelus australis</name>
    <dbReference type="NCBI Taxonomy" id="614101"/>
    <lineage>
        <taxon>Eukaryota</taxon>
        <taxon>Metazoa</taxon>
        <taxon>Ecdysozoa</taxon>
        <taxon>Arthropoda</taxon>
        <taxon>Hexapoda</taxon>
        <taxon>Insecta</taxon>
        <taxon>Pterygota</taxon>
        <taxon>Neoptera</taxon>
        <taxon>Polyneoptera</taxon>
        <taxon>Phasmatodea</taxon>
        <taxon>Verophasmatodea</taxon>
        <taxon>Anareolatae</taxon>
        <taxon>Phasmatidae</taxon>
        <taxon>Eurycanthinae</taxon>
        <taxon>Dryococelus</taxon>
    </lineage>
</organism>
<dbReference type="PANTHER" id="PTHR21505">
    <property type="entry name" value="MADF DOMAIN-CONTAINING PROTEIN-RELATED"/>
    <property type="match status" value="1"/>
</dbReference>
<feature type="coiled-coil region" evidence="1">
    <location>
        <begin position="38"/>
        <end position="65"/>
    </location>
</feature>
<reference evidence="3 4" key="1">
    <citation type="submission" date="2023-02" db="EMBL/GenBank/DDBJ databases">
        <title>LHISI_Scaffold_Assembly.</title>
        <authorList>
            <person name="Stuart O.P."/>
            <person name="Cleave R."/>
            <person name="Magrath M.J.L."/>
            <person name="Mikheyev A.S."/>
        </authorList>
    </citation>
    <scope>NUCLEOTIDE SEQUENCE [LARGE SCALE GENOMIC DNA]</scope>
    <source>
        <strain evidence="3">Daus_M_001</strain>
        <tissue evidence="3">Leg muscle</tissue>
    </source>
</reference>